<keyword evidence="7 11" id="KW-1133">Transmembrane helix</keyword>
<keyword evidence="6 14" id="KW-0067">ATP-binding</keyword>
<dbReference type="SMART" id="SM00382">
    <property type="entry name" value="AAA"/>
    <property type="match status" value="1"/>
</dbReference>
<gene>
    <name evidence="14" type="ORF">GB883_06685</name>
</gene>
<dbReference type="InterPro" id="IPR027417">
    <property type="entry name" value="P-loop_NTPase"/>
</dbReference>
<feature type="domain" description="ABC transporter" evidence="12">
    <location>
        <begin position="446"/>
        <end position="680"/>
    </location>
</feature>
<keyword evidence="8 11" id="KW-0472">Membrane</keyword>
<keyword evidence="3" id="KW-1003">Cell membrane</keyword>
<feature type="transmembrane region" description="Helical" evidence="11">
    <location>
        <begin position="245"/>
        <end position="267"/>
    </location>
</feature>
<evidence type="ECO:0000256" key="11">
    <source>
        <dbReference type="SAM" id="Phobius"/>
    </source>
</evidence>
<feature type="transmembrane region" description="Helical" evidence="11">
    <location>
        <begin position="123"/>
        <end position="153"/>
    </location>
</feature>
<feature type="transmembrane region" description="Helical" evidence="11">
    <location>
        <begin position="352"/>
        <end position="375"/>
    </location>
</feature>
<keyword evidence="2" id="KW-0813">Transport</keyword>
<keyword evidence="15" id="KW-1185">Reference proteome</keyword>
<feature type="domain" description="ABC transmembrane type-1" evidence="13">
    <location>
        <begin position="124"/>
        <end position="413"/>
    </location>
</feature>
<evidence type="ECO:0000313" key="15">
    <source>
        <dbReference type="Proteomes" id="UP000451860"/>
    </source>
</evidence>
<dbReference type="PANTHER" id="PTHR24221">
    <property type="entry name" value="ATP-BINDING CASSETTE SUB-FAMILY B"/>
    <property type="match status" value="1"/>
</dbReference>
<reference evidence="14 15" key="1">
    <citation type="submission" date="2019-10" db="EMBL/GenBank/DDBJ databases">
        <title>Georgenia wutianyii sp. nov. and Georgenia yuyongxinii sp. nov. isolated from plateau pika (Ochotona curzoniae) in the Qinghai-Tibet plateau of China.</title>
        <authorList>
            <person name="Tian Z."/>
        </authorList>
    </citation>
    <scope>NUCLEOTIDE SEQUENCE [LARGE SCALE GENOMIC DNA]</scope>
    <source>
        <strain evidence="14 15">DSM 21501</strain>
    </source>
</reference>
<dbReference type="InterPro" id="IPR036640">
    <property type="entry name" value="ABC1_TM_sf"/>
</dbReference>
<dbReference type="GO" id="GO:0005886">
    <property type="term" value="C:plasma membrane"/>
    <property type="evidence" value="ECO:0007669"/>
    <property type="project" value="UniProtKB-SubCell"/>
</dbReference>
<dbReference type="Gene3D" id="3.40.50.300">
    <property type="entry name" value="P-loop containing nucleotide triphosphate hydrolases"/>
    <property type="match status" value="1"/>
</dbReference>
<dbReference type="InterPro" id="IPR011527">
    <property type="entry name" value="ABC1_TM_dom"/>
</dbReference>
<dbReference type="InterPro" id="IPR003439">
    <property type="entry name" value="ABC_transporter-like_ATP-bd"/>
</dbReference>
<dbReference type="SUPFAM" id="SSF90123">
    <property type="entry name" value="ABC transporter transmembrane region"/>
    <property type="match status" value="1"/>
</dbReference>
<evidence type="ECO:0000256" key="2">
    <source>
        <dbReference type="ARBA" id="ARBA00022448"/>
    </source>
</evidence>
<dbReference type="AlphaFoldDB" id="A0A7J5UR45"/>
<dbReference type="PROSITE" id="PS50893">
    <property type="entry name" value="ABC_TRANSPORTER_2"/>
    <property type="match status" value="1"/>
</dbReference>
<dbReference type="PROSITE" id="PS00211">
    <property type="entry name" value="ABC_TRANSPORTER_1"/>
    <property type="match status" value="1"/>
</dbReference>
<evidence type="ECO:0000313" key="14">
    <source>
        <dbReference type="EMBL" id="KAE8764888.1"/>
    </source>
</evidence>
<comment type="subcellular location">
    <subcellularLocation>
        <location evidence="1">Cell membrane</location>
        <topology evidence="1">Multi-pass membrane protein</topology>
    </subcellularLocation>
</comment>
<evidence type="ECO:0000256" key="5">
    <source>
        <dbReference type="ARBA" id="ARBA00022741"/>
    </source>
</evidence>
<feature type="transmembrane region" description="Helical" evidence="11">
    <location>
        <begin position="273"/>
        <end position="292"/>
    </location>
</feature>
<comment type="caution">
    <text evidence="14">The sequence shown here is derived from an EMBL/GenBank/DDBJ whole genome shotgun (WGS) entry which is preliminary data.</text>
</comment>
<evidence type="ECO:0000256" key="10">
    <source>
        <dbReference type="SAM" id="MobiDB-lite"/>
    </source>
</evidence>
<evidence type="ECO:0000256" key="9">
    <source>
        <dbReference type="ARBA" id="ARBA00061644"/>
    </source>
</evidence>
<evidence type="ECO:0000256" key="8">
    <source>
        <dbReference type="ARBA" id="ARBA00023136"/>
    </source>
</evidence>
<dbReference type="Pfam" id="PF00005">
    <property type="entry name" value="ABC_tran"/>
    <property type="match status" value="1"/>
</dbReference>
<evidence type="ECO:0000256" key="1">
    <source>
        <dbReference type="ARBA" id="ARBA00004651"/>
    </source>
</evidence>
<dbReference type="GO" id="GO:0016887">
    <property type="term" value="F:ATP hydrolysis activity"/>
    <property type="evidence" value="ECO:0007669"/>
    <property type="project" value="InterPro"/>
</dbReference>
<accession>A0A7J5UR45</accession>
<dbReference type="FunFam" id="3.40.50.300:FF:000299">
    <property type="entry name" value="ABC transporter ATP-binding protein/permease"/>
    <property type="match status" value="1"/>
</dbReference>
<comment type="similarity">
    <text evidence="9">Belongs to the ABC transporter superfamily. Lipid exporter (TC 3.A.1.106) family.</text>
</comment>
<organism evidence="14 15">
    <name type="scientific">Georgenia thermotolerans</name>
    <dbReference type="NCBI Taxonomy" id="527326"/>
    <lineage>
        <taxon>Bacteria</taxon>
        <taxon>Bacillati</taxon>
        <taxon>Actinomycetota</taxon>
        <taxon>Actinomycetes</taxon>
        <taxon>Micrococcales</taxon>
        <taxon>Bogoriellaceae</taxon>
        <taxon>Georgenia</taxon>
    </lineage>
</organism>
<dbReference type="GO" id="GO:0140359">
    <property type="term" value="F:ABC-type transporter activity"/>
    <property type="evidence" value="ECO:0007669"/>
    <property type="project" value="InterPro"/>
</dbReference>
<sequence length="687" mass="74156">MRPRYRAWPASASSRATDGPVAPISRTRRSPGRTDASLIPGTVEEAAQNCPRFRPRTSGSGHTLLRADAPLRIDRTGLEGCPVAETPSPTAAPRRPSPLDVARKTWAAWRRLSPFFRRSRRQLLLLGALSLVAGVVESTLIALIAIIAASLASGTEGVQAELGPLALDLPLRAAFAVAVVLALGRAGVNAMLAYVPARLGSQAMADLRRELFDAFVGAAWTVKANERGGVFQSLMNMHISTVSQAVITLGHGVSAGVTFLTLVISAYVLNLPAAVILTVTSVVLFIALRPLARRLREYARDFSAENIEYSQGVDEAVLIAEEVQVFGASPTYREAFYGLIDKVRLPALRTRFLAELVPGLFQSVALLLLVLALIAVSLVEASQFTTLGAVVLILVRALTYGQQVQSVATSMDEKIPFMQRLADAIERYVSHPQQDGDTDLPPIRELGAVSVDFSYPAGRQVLTDITFSVRRGEAVGIAGPSGSGKSTLVQILLRLRDATGGTLLVNGLDARAFRRRQWQERVAYVPQTPQLIWGTVADNIRFYRPDLTDADIEAAARAANIHDDVMSWPDGYETVVGQRVAAVSGGQRQRICLARALAGTPEILILDEATSALDVRSEALVHQALEGLKGKITLFIVSHRLSALSFCDRVLVVDQGRLQAFDTPASLLETNAFYHQLSEITQNQQGA</sequence>
<dbReference type="EMBL" id="WHJE01000020">
    <property type="protein sequence ID" value="KAE8764888.1"/>
    <property type="molecule type" value="Genomic_DNA"/>
</dbReference>
<dbReference type="GO" id="GO:0005524">
    <property type="term" value="F:ATP binding"/>
    <property type="evidence" value="ECO:0007669"/>
    <property type="project" value="UniProtKB-KW"/>
</dbReference>
<dbReference type="InterPro" id="IPR039421">
    <property type="entry name" value="Type_1_exporter"/>
</dbReference>
<evidence type="ECO:0000256" key="4">
    <source>
        <dbReference type="ARBA" id="ARBA00022692"/>
    </source>
</evidence>
<protein>
    <submittedName>
        <fullName evidence="14">ATP-binding cassette domain-containing protein</fullName>
    </submittedName>
</protein>
<evidence type="ECO:0000256" key="7">
    <source>
        <dbReference type="ARBA" id="ARBA00022989"/>
    </source>
</evidence>
<evidence type="ECO:0000256" key="6">
    <source>
        <dbReference type="ARBA" id="ARBA00022840"/>
    </source>
</evidence>
<evidence type="ECO:0000259" key="13">
    <source>
        <dbReference type="PROSITE" id="PS50929"/>
    </source>
</evidence>
<keyword evidence="4 11" id="KW-0812">Transmembrane</keyword>
<dbReference type="PROSITE" id="PS50929">
    <property type="entry name" value="ABC_TM1F"/>
    <property type="match status" value="1"/>
</dbReference>
<dbReference type="Gene3D" id="1.20.1560.10">
    <property type="entry name" value="ABC transporter type 1, transmembrane domain"/>
    <property type="match status" value="1"/>
</dbReference>
<dbReference type="InterPro" id="IPR017871">
    <property type="entry name" value="ABC_transporter-like_CS"/>
</dbReference>
<dbReference type="Pfam" id="PF00664">
    <property type="entry name" value="ABC_membrane"/>
    <property type="match status" value="1"/>
</dbReference>
<feature type="region of interest" description="Disordered" evidence="10">
    <location>
        <begin position="1"/>
        <end position="37"/>
    </location>
</feature>
<name>A0A7J5UR45_9MICO</name>
<evidence type="ECO:0000256" key="3">
    <source>
        <dbReference type="ARBA" id="ARBA00022475"/>
    </source>
</evidence>
<dbReference type="SUPFAM" id="SSF52540">
    <property type="entry name" value="P-loop containing nucleoside triphosphate hydrolases"/>
    <property type="match status" value="1"/>
</dbReference>
<feature type="transmembrane region" description="Helical" evidence="11">
    <location>
        <begin position="173"/>
        <end position="195"/>
    </location>
</feature>
<dbReference type="InterPro" id="IPR003593">
    <property type="entry name" value="AAA+_ATPase"/>
</dbReference>
<dbReference type="GO" id="GO:0034040">
    <property type="term" value="F:ATPase-coupled lipid transmembrane transporter activity"/>
    <property type="evidence" value="ECO:0007669"/>
    <property type="project" value="TreeGrafter"/>
</dbReference>
<dbReference type="Proteomes" id="UP000451860">
    <property type="component" value="Unassembled WGS sequence"/>
</dbReference>
<evidence type="ECO:0000259" key="12">
    <source>
        <dbReference type="PROSITE" id="PS50893"/>
    </source>
</evidence>
<proteinExistence type="inferred from homology"/>
<dbReference type="PANTHER" id="PTHR24221:SF654">
    <property type="entry name" value="ATP-BINDING CASSETTE SUB-FAMILY B MEMBER 6"/>
    <property type="match status" value="1"/>
</dbReference>
<keyword evidence="5" id="KW-0547">Nucleotide-binding</keyword>
<dbReference type="OrthoDB" id="9806127at2"/>